<dbReference type="EMBL" id="LR796488">
    <property type="protein sequence ID" value="CAB4147739.1"/>
    <property type="molecule type" value="Genomic_DNA"/>
</dbReference>
<dbReference type="EMBL" id="LR797500">
    <property type="protein sequence ID" value="CAB4220308.1"/>
    <property type="molecule type" value="Genomic_DNA"/>
</dbReference>
<reference evidence="2" key="1">
    <citation type="submission" date="2020-05" db="EMBL/GenBank/DDBJ databases">
        <authorList>
            <person name="Chiriac C."/>
            <person name="Salcher M."/>
            <person name="Ghai R."/>
            <person name="Kavagutti S V."/>
        </authorList>
    </citation>
    <scope>NUCLEOTIDE SEQUENCE</scope>
</reference>
<protein>
    <submittedName>
        <fullName evidence="2">Uncharacterized protein</fullName>
    </submittedName>
</protein>
<sequence length="422" mass="45029">MADPKPRNWLGRAVDAAANTETNPLVLAWRMLPPEARRAYSSVPAAVAELTPGAAVRDAVDASGETTNALSQGRGWDAAGGVANMLTAAAGVVPGGRAAGKGLTYWSDLSKTKHAVPVEEMRATRTSVGDMLPRNTISPESLQGSILIPAVGDRTQANGLLTHINDASLAKPVTLEGGPDFMRASANQSSDGSVWASDKPVIGRLANYTRELGQTGNPLNLVYSAMGARSGDASHMMADALLQQMPGAQVTKKAAKEFDSSLRKQLPDWPGVNSPEARAYLINTTMDKRKQFVELFSLTEHQAKGFPDVASTRFAITDSSFVGQPTGVSGHSIARLDPTGRVIPNPQVPHTTYSTQLGGQGYLGGMEKPIPREVMFPDFYAARRAANQPKLADDRSFSMSNVSQQANQQWVDTVSNYLRGQK</sequence>
<gene>
    <name evidence="2" type="ORF">UFOVP1020_37</name>
    <name evidence="3" type="ORF">UFOVP1170_32</name>
    <name evidence="4" type="ORF">UFOVP1621_13</name>
    <name evidence="1" type="ORF">UFOVP512_42</name>
</gene>
<evidence type="ECO:0000313" key="2">
    <source>
        <dbReference type="EMBL" id="CAB4178696.1"/>
    </source>
</evidence>
<dbReference type="EMBL" id="LR796970">
    <property type="protein sequence ID" value="CAB4178696.1"/>
    <property type="molecule type" value="Genomic_DNA"/>
</dbReference>
<proteinExistence type="predicted"/>
<evidence type="ECO:0000313" key="1">
    <source>
        <dbReference type="EMBL" id="CAB4147739.1"/>
    </source>
</evidence>
<accession>A0A6J5Q8G2</accession>
<name>A0A6J5Q8G2_9CAUD</name>
<organism evidence="2">
    <name type="scientific">uncultured Caudovirales phage</name>
    <dbReference type="NCBI Taxonomy" id="2100421"/>
    <lineage>
        <taxon>Viruses</taxon>
        <taxon>Duplodnaviria</taxon>
        <taxon>Heunggongvirae</taxon>
        <taxon>Uroviricota</taxon>
        <taxon>Caudoviricetes</taxon>
        <taxon>Peduoviridae</taxon>
        <taxon>Maltschvirus</taxon>
        <taxon>Maltschvirus maltsch</taxon>
    </lineage>
</organism>
<evidence type="ECO:0000313" key="3">
    <source>
        <dbReference type="EMBL" id="CAB4188021.1"/>
    </source>
</evidence>
<dbReference type="EMBL" id="LR797115">
    <property type="protein sequence ID" value="CAB4188021.1"/>
    <property type="molecule type" value="Genomic_DNA"/>
</dbReference>
<evidence type="ECO:0000313" key="4">
    <source>
        <dbReference type="EMBL" id="CAB4220308.1"/>
    </source>
</evidence>